<organism evidence="1">
    <name type="scientific">marine sediment metagenome</name>
    <dbReference type="NCBI Taxonomy" id="412755"/>
    <lineage>
        <taxon>unclassified sequences</taxon>
        <taxon>metagenomes</taxon>
        <taxon>ecological metagenomes</taxon>
    </lineage>
</organism>
<protein>
    <submittedName>
        <fullName evidence="1">Uncharacterized protein</fullName>
    </submittedName>
</protein>
<dbReference type="EMBL" id="BARS01042665">
    <property type="protein sequence ID" value="GAG31251.1"/>
    <property type="molecule type" value="Genomic_DNA"/>
</dbReference>
<evidence type="ECO:0000313" key="1">
    <source>
        <dbReference type="EMBL" id="GAG31251.1"/>
    </source>
</evidence>
<comment type="caution">
    <text evidence="1">The sequence shown here is derived from an EMBL/GenBank/DDBJ whole genome shotgun (WGS) entry which is preliminary data.</text>
</comment>
<dbReference type="AlphaFoldDB" id="X0Y2X0"/>
<name>X0Y2X0_9ZZZZ</name>
<sequence>KRALRDDYKEALKEWGELKVRWLRAVGPKPFPVAKPQTGRVRKLYRVSSNSRRRQKDREKCDRKLDVWDVCLIQDCDGERTAVVIRHDKVFSRRRKLYTEYVEAAIEVARARKENPDVELNKDDLPKRPVVSVLKGGLRSVGLAEKYAEKYNQKLDKMREKQETEAGK</sequence>
<gene>
    <name evidence="1" type="ORF">S01H1_64708</name>
</gene>
<feature type="non-terminal residue" evidence="1">
    <location>
        <position position="1"/>
    </location>
</feature>
<reference evidence="1" key="1">
    <citation type="journal article" date="2014" name="Front. Microbiol.">
        <title>High frequency of phylogenetically diverse reductive dehalogenase-homologous genes in deep subseafloor sedimentary metagenomes.</title>
        <authorList>
            <person name="Kawai M."/>
            <person name="Futagami T."/>
            <person name="Toyoda A."/>
            <person name="Takaki Y."/>
            <person name="Nishi S."/>
            <person name="Hori S."/>
            <person name="Arai W."/>
            <person name="Tsubouchi T."/>
            <person name="Morono Y."/>
            <person name="Uchiyama I."/>
            <person name="Ito T."/>
            <person name="Fujiyama A."/>
            <person name="Inagaki F."/>
            <person name="Takami H."/>
        </authorList>
    </citation>
    <scope>NUCLEOTIDE SEQUENCE</scope>
    <source>
        <strain evidence="1">Expedition CK06-06</strain>
    </source>
</reference>
<accession>X0Y2X0</accession>
<proteinExistence type="predicted"/>